<dbReference type="AlphaFoldDB" id="A0A3G9JAW4"/>
<dbReference type="EMBL" id="AP019308">
    <property type="protein sequence ID" value="BBH22043.1"/>
    <property type="molecule type" value="Genomic_DNA"/>
</dbReference>
<dbReference type="Proteomes" id="UP000275368">
    <property type="component" value="Chromosome"/>
</dbReference>
<dbReference type="PANTHER" id="PTHR42713:SF3">
    <property type="entry name" value="TRANSCRIPTIONAL REGULATORY PROTEIN HPTR"/>
    <property type="match status" value="1"/>
</dbReference>
<dbReference type="Gene3D" id="1.10.10.60">
    <property type="entry name" value="Homeodomain-like"/>
    <property type="match status" value="2"/>
</dbReference>
<evidence type="ECO:0000256" key="4">
    <source>
        <dbReference type="ARBA" id="ARBA00023012"/>
    </source>
</evidence>
<dbReference type="PROSITE" id="PS50110">
    <property type="entry name" value="RESPONSE_REGULATORY"/>
    <property type="match status" value="1"/>
</dbReference>
<dbReference type="Gene3D" id="3.40.50.2300">
    <property type="match status" value="1"/>
</dbReference>
<dbReference type="InterPro" id="IPR018060">
    <property type="entry name" value="HTH_AraC"/>
</dbReference>
<gene>
    <name evidence="8" type="ORF">Back11_33880</name>
</gene>
<dbReference type="KEGG" id="pbk:Back11_33880"/>
<keyword evidence="6" id="KW-0238">DNA-binding</keyword>
<dbReference type="GO" id="GO:0000160">
    <property type="term" value="P:phosphorelay signal transduction system"/>
    <property type="evidence" value="ECO:0007669"/>
    <property type="project" value="UniProtKB-KW"/>
</dbReference>
<evidence type="ECO:0000256" key="1">
    <source>
        <dbReference type="ARBA" id="ARBA00004496"/>
    </source>
</evidence>
<dbReference type="CDD" id="cd17536">
    <property type="entry name" value="REC_YesN-like"/>
    <property type="match status" value="1"/>
</dbReference>
<name>A0A3G9JAW4_9BACL</name>
<dbReference type="PANTHER" id="PTHR42713">
    <property type="entry name" value="HISTIDINE KINASE-RELATED"/>
    <property type="match status" value="1"/>
</dbReference>
<keyword evidence="4" id="KW-0902">Two-component regulatory system</keyword>
<evidence type="ECO:0000256" key="5">
    <source>
        <dbReference type="ARBA" id="ARBA00023015"/>
    </source>
</evidence>
<evidence type="ECO:0000256" key="6">
    <source>
        <dbReference type="ARBA" id="ARBA00023125"/>
    </source>
</evidence>
<keyword evidence="3" id="KW-0597">Phosphoprotein</keyword>
<dbReference type="OrthoDB" id="342399at2"/>
<dbReference type="SUPFAM" id="SSF52172">
    <property type="entry name" value="CheY-like"/>
    <property type="match status" value="1"/>
</dbReference>
<sequence>MLKILVVDDEYLVRMGICQTIDWAEHGVQIIGQASNGEEGLELALLHKPDVIITDVRMPYMNGLEFIAKVKENKLHAGIIVLSGYDEFQYAQTAMQHGASTYLLKPVDIEKLAESVREIGHEVRERQSNTVRLERLNKEVGAIIHQFWLDLLFGSFPESEEIEEKARMLNLAWEEAESLTVTVISLKKLEESSPIDTLNFQQRIIAEQLEAYSIIPLALIRTMPEQWAIVSRLREEEGASLALIRSFGTQLVQASKGQSAYTLSVGIGTPAGNWENIHASYESASLAALRASSGMDSVLYADEQSEAKYRREIRAALAYIRTHYANNVTVEMVAADVYVSPTHLMHLFRKELNKTFSECLTEYRIEVAKQMLHNPKYRVYEVGSLVGFGDSKYFSQVFKKMTGMPPSEYAKKR</sequence>
<dbReference type="GO" id="GO:0043565">
    <property type="term" value="F:sequence-specific DNA binding"/>
    <property type="evidence" value="ECO:0007669"/>
    <property type="project" value="InterPro"/>
</dbReference>
<organism evidence="8 9">
    <name type="scientific">Paenibacillus baekrokdamisoli</name>
    <dbReference type="NCBI Taxonomy" id="1712516"/>
    <lineage>
        <taxon>Bacteria</taxon>
        <taxon>Bacillati</taxon>
        <taxon>Bacillota</taxon>
        <taxon>Bacilli</taxon>
        <taxon>Bacillales</taxon>
        <taxon>Paenibacillaceae</taxon>
        <taxon>Paenibacillus</taxon>
    </lineage>
</organism>
<dbReference type="GO" id="GO:0003700">
    <property type="term" value="F:DNA-binding transcription factor activity"/>
    <property type="evidence" value="ECO:0007669"/>
    <property type="project" value="InterPro"/>
</dbReference>
<protein>
    <submittedName>
        <fullName evidence="8">Uncharacterized protein</fullName>
    </submittedName>
</protein>
<dbReference type="InterPro" id="IPR018062">
    <property type="entry name" value="HTH_AraC-typ_CS"/>
</dbReference>
<dbReference type="GO" id="GO:0005737">
    <property type="term" value="C:cytoplasm"/>
    <property type="evidence" value="ECO:0007669"/>
    <property type="project" value="UniProtKB-SubCell"/>
</dbReference>
<evidence type="ECO:0000313" key="8">
    <source>
        <dbReference type="EMBL" id="BBH22043.1"/>
    </source>
</evidence>
<dbReference type="InterPro" id="IPR051552">
    <property type="entry name" value="HptR"/>
</dbReference>
<reference evidence="8 9" key="1">
    <citation type="submission" date="2018-11" db="EMBL/GenBank/DDBJ databases">
        <title>Complete genome sequence of Paenibacillus baekrokdamisoli strain KCTC 33723.</title>
        <authorList>
            <person name="Kang S.W."/>
            <person name="Lee K.C."/>
            <person name="Kim K.K."/>
            <person name="Kim J.S."/>
            <person name="Kim D.S."/>
            <person name="Ko S.H."/>
            <person name="Yang S.H."/>
            <person name="Lee J.S."/>
        </authorList>
    </citation>
    <scope>NUCLEOTIDE SEQUENCE [LARGE SCALE GENOMIC DNA]</scope>
    <source>
        <strain evidence="8 9">KCTC 33723</strain>
    </source>
</reference>
<dbReference type="InterPro" id="IPR020449">
    <property type="entry name" value="Tscrpt_reg_AraC-type_HTH"/>
</dbReference>
<dbReference type="Pfam" id="PF12833">
    <property type="entry name" value="HTH_18"/>
    <property type="match status" value="1"/>
</dbReference>
<evidence type="ECO:0000256" key="7">
    <source>
        <dbReference type="ARBA" id="ARBA00023163"/>
    </source>
</evidence>
<evidence type="ECO:0000256" key="3">
    <source>
        <dbReference type="ARBA" id="ARBA00022553"/>
    </source>
</evidence>
<dbReference type="InterPro" id="IPR011006">
    <property type="entry name" value="CheY-like_superfamily"/>
</dbReference>
<dbReference type="Pfam" id="PF17853">
    <property type="entry name" value="GGDEF_2"/>
    <property type="match status" value="1"/>
</dbReference>
<dbReference type="InterPro" id="IPR009057">
    <property type="entry name" value="Homeodomain-like_sf"/>
</dbReference>
<accession>A0A3G9JAW4</accession>
<keyword evidence="7" id="KW-0804">Transcription</keyword>
<keyword evidence="2" id="KW-0963">Cytoplasm</keyword>
<evidence type="ECO:0000256" key="2">
    <source>
        <dbReference type="ARBA" id="ARBA00022490"/>
    </source>
</evidence>
<dbReference type="SMART" id="SM00342">
    <property type="entry name" value="HTH_ARAC"/>
    <property type="match status" value="1"/>
</dbReference>
<dbReference type="Pfam" id="PF00072">
    <property type="entry name" value="Response_reg"/>
    <property type="match status" value="1"/>
</dbReference>
<dbReference type="RefSeq" id="WP_125659499.1">
    <property type="nucleotide sequence ID" value="NZ_AP019308.1"/>
</dbReference>
<keyword evidence="9" id="KW-1185">Reference proteome</keyword>
<proteinExistence type="predicted"/>
<dbReference type="PROSITE" id="PS00041">
    <property type="entry name" value="HTH_ARAC_FAMILY_1"/>
    <property type="match status" value="1"/>
</dbReference>
<dbReference type="InterPro" id="IPR041522">
    <property type="entry name" value="CdaR_GGDEF"/>
</dbReference>
<comment type="subcellular location">
    <subcellularLocation>
        <location evidence="1">Cytoplasm</location>
    </subcellularLocation>
</comment>
<dbReference type="SUPFAM" id="SSF46689">
    <property type="entry name" value="Homeodomain-like"/>
    <property type="match status" value="2"/>
</dbReference>
<dbReference type="InterPro" id="IPR001789">
    <property type="entry name" value="Sig_transdc_resp-reg_receiver"/>
</dbReference>
<evidence type="ECO:0000313" key="9">
    <source>
        <dbReference type="Proteomes" id="UP000275368"/>
    </source>
</evidence>
<keyword evidence="5" id="KW-0805">Transcription regulation</keyword>
<dbReference type="SMART" id="SM00448">
    <property type="entry name" value="REC"/>
    <property type="match status" value="1"/>
</dbReference>
<dbReference type="PRINTS" id="PR00032">
    <property type="entry name" value="HTHARAC"/>
</dbReference>
<dbReference type="PROSITE" id="PS01124">
    <property type="entry name" value="HTH_ARAC_FAMILY_2"/>
    <property type="match status" value="1"/>
</dbReference>